<reference evidence="3" key="1">
    <citation type="journal article" date="2019" name="Int. J. Syst. Evol. Microbiol.">
        <title>The Global Catalogue of Microorganisms (GCM) 10K type strain sequencing project: providing services to taxonomists for standard genome sequencing and annotation.</title>
        <authorList>
            <consortium name="The Broad Institute Genomics Platform"/>
            <consortium name="The Broad Institute Genome Sequencing Center for Infectious Disease"/>
            <person name="Wu L."/>
            <person name="Ma J."/>
        </authorList>
    </citation>
    <scope>NUCLEOTIDE SEQUENCE [LARGE SCALE GENOMIC DNA]</scope>
    <source>
        <strain evidence="3">JCM 18326</strain>
    </source>
</reference>
<dbReference type="PROSITE" id="PS50853">
    <property type="entry name" value="FN3"/>
    <property type="match status" value="1"/>
</dbReference>
<evidence type="ECO:0000259" key="1">
    <source>
        <dbReference type="PROSITE" id="PS50853"/>
    </source>
</evidence>
<name>A0ABP9D1L9_9BACT</name>
<dbReference type="InterPro" id="IPR003961">
    <property type="entry name" value="FN3_dom"/>
</dbReference>
<keyword evidence="3" id="KW-1185">Reference proteome</keyword>
<dbReference type="Gene3D" id="2.60.40.10">
    <property type="entry name" value="Immunoglobulins"/>
    <property type="match status" value="1"/>
</dbReference>
<dbReference type="EMBL" id="BAABJX010000015">
    <property type="protein sequence ID" value="GAA4825343.1"/>
    <property type="molecule type" value="Genomic_DNA"/>
</dbReference>
<dbReference type="Proteomes" id="UP001500298">
    <property type="component" value="Unassembled WGS sequence"/>
</dbReference>
<comment type="caution">
    <text evidence="2">The sequence shown here is derived from an EMBL/GenBank/DDBJ whole genome shotgun (WGS) entry which is preliminary data.</text>
</comment>
<gene>
    <name evidence="2" type="ORF">GCM10023331_07250</name>
</gene>
<accession>A0ABP9D1L9</accession>
<proteinExistence type="predicted"/>
<evidence type="ECO:0000313" key="3">
    <source>
        <dbReference type="Proteomes" id="UP001500298"/>
    </source>
</evidence>
<feature type="domain" description="Fibronectin type-III" evidence="1">
    <location>
        <begin position="243"/>
        <end position="334"/>
    </location>
</feature>
<sequence>MDQIKDLSLEDREALMFEEIKNGNMPSFCKTFKTITGEKNGVSYQFQAALDYLSIGSDSNFCRVPISPMLAQRIADHFGYSLPTTKMVDEISQAADQRINPITYAPNGNDNEQVWQFVKHQQAIENVLANSNETWDRNKSLVDGLKKDVVISNRLIDRPGKVAIYGWYKLDGTFWQPLYTGHIDTYVDYSHGVRLVHNSVIVNEDTLQLTDVLKDPALYSLFSDESGIMAQPYYAYNKTVVPPPSAPRSFGLKVLNGQEVELSVQPDSDTLSHIIEVTHPSNNDVSTFILEKGESSKVITGLVMNQSIHVRLQAKNEHGVSPFSETLSITPSDLSSDLLIVQGFDRATEGNSLDYMKYHAASAVSSAIGYDAATNDAIEDRLFSINDYKYVDYVLGEESTADETFSHKEQDLIQAYLQQGGNLLVSGSEIGWDLDHKGDSKDQSFYHDYLKAAYQYDAPFNQAATWYTAKGLEGSFFQAIESLQFDDGTQGTFDVKYADQITPLKGSEAILEYTGGSSTAYAAVAYTGIFPSGTDTAKVINIGFPLESIYPDSSRDQLFRTIINYFNHTPTPDPPVIAGIESLEKQDTLFSISSNPVDEQLSIQLHLPIQQVVAIVLYPVNGTVSHQLYDKTSSLKGSQLDFSVANYPVGLYCCMLRTDEGVQVKKVLIRK</sequence>
<dbReference type="InterPro" id="IPR036116">
    <property type="entry name" value="FN3_sf"/>
</dbReference>
<dbReference type="SUPFAM" id="SSF49265">
    <property type="entry name" value="Fibronectin type III"/>
    <property type="match status" value="1"/>
</dbReference>
<protein>
    <recommendedName>
        <fullName evidence="1">Fibronectin type-III domain-containing protein</fullName>
    </recommendedName>
</protein>
<dbReference type="CDD" id="cd00063">
    <property type="entry name" value="FN3"/>
    <property type="match status" value="1"/>
</dbReference>
<organism evidence="2 3">
    <name type="scientific">Algivirga pacifica</name>
    <dbReference type="NCBI Taxonomy" id="1162670"/>
    <lineage>
        <taxon>Bacteria</taxon>
        <taxon>Pseudomonadati</taxon>
        <taxon>Bacteroidota</taxon>
        <taxon>Cytophagia</taxon>
        <taxon>Cytophagales</taxon>
        <taxon>Flammeovirgaceae</taxon>
        <taxon>Algivirga</taxon>
    </lineage>
</organism>
<evidence type="ECO:0000313" key="2">
    <source>
        <dbReference type="EMBL" id="GAA4825343.1"/>
    </source>
</evidence>
<dbReference type="InterPro" id="IPR013783">
    <property type="entry name" value="Ig-like_fold"/>
</dbReference>